<feature type="signal peptide" evidence="1">
    <location>
        <begin position="1"/>
        <end position="22"/>
    </location>
</feature>
<gene>
    <name evidence="2" type="ORF">HJG60_008677</name>
</gene>
<organism evidence="2 3">
    <name type="scientific">Phyllostomus discolor</name>
    <name type="common">pale spear-nosed bat</name>
    <dbReference type="NCBI Taxonomy" id="89673"/>
    <lineage>
        <taxon>Eukaryota</taxon>
        <taxon>Metazoa</taxon>
        <taxon>Chordata</taxon>
        <taxon>Craniata</taxon>
        <taxon>Vertebrata</taxon>
        <taxon>Euteleostomi</taxon>
        <taxon>Mammalia</taxon>
        <taxon>Eutheria</taxon>
        <taxon>Laurasiatheria</taxon>
        <taxon>Chiroptera</taxon>
        <taxon>Yangochiroptera</taxon>
        <taxon>Phyllostomidae</taxon>
        <taxon>Phyllostominae</taxon>
        <taxon>Phyllostomus</taxon>
    </lineage>
</organism>
<reference evidence="2 3" key="1">
    <citation type="journal article" date="2020" name="Nature">
        <title>Six reference-quality genomes reveal evolution of bat adaptations.</title>
        <authorList>
            <person name="Jebb D."/>
            <person name="Huang Z."/>
            <person name="Pippel M."/>
            <person name="Hughes G.M."/>
            <person name="Lavrichenko K."/>
            <person name="Devanna P."/>
            <person name="Winkler S."/>
            <person name="Jermiin L.S."/>
            <person name="Skirmuntt E.C."/>
            <person name="Katzourakis A."/>
            <person name="Burkitt-Gray L."/>
            <person name="Ray D.A."/>
            <person name="Sullivan K.A.M."/>
            <person name="Roscito J.G."/>
            <person name="Kirilenko B.M."/>
            <person name="Davalos L.M."/>
            <person name="Corthals A.P."/>
            <person name="Power M.L."/>
            <person name="Jones G."/>
            <person name="Ransome R.D."/>
            <person name="Dechmann D.K.N."/>
            <person name="Locatelli A.G."/>
            <person name="Puechmaille S.J."/>
            <person name="Fedrigo O."/>
            <person name="Jarvis E.D."/>
            <person name="Hiller M."/>
            <person name="Vernes S.C."/>
            <person name="Myers E.W."/>
            <person name="Teeling E.C."/>
        </authorList>
    </citation>
    <scope>NUCLEOTIDE SEQUENCE [LARGE SCALE GENOMIC DNA]</scope>
    <source>
        <strain evidence="2">Bat1K_MPI-CBG_1</strain>
    </source>
</reference>
<dbReference type="Proteomes" id="UP000664940">
    <property type="component" value="Unassembled WGS sequence"/>
</dbReference>
<comment type="caution">
    <text evidence="2">The sequence shown here is derived from an EMBL/GenBank/DDBJ whole genome shotgun (WGS) entry which is preliminary data.</text>
</comment>
<dbReference type="AlphaFoldDB" id="A0A834DI79"/>
<proteinExistence type="predicted"/>
<name>A0A834DI79_9CHIR</name>
<sequence length="130" mass="14342">MGRCTLCSLSLFLFCPSTPSFCISTLNPPWSGALPSVFSLRFLVPTPPQDPSFPCHPEPVFPVPSTLLSTAPERLVTDCWLDVPRSQTPISRYMQLNPLQLHWSGSFALISSHRKDLQLDGEGVNVTVSQ</sequence>
<dbReference type="EMBL" id="JABVXQ010000012">
    <property type="protein sequence ID" value="KAF6084415.1"/>
    <property type="molecule type" value="Genomic_DNA"/>
</dbReference>
<evidence type="ECO:0000313" key="3">
    <source>
        <dbReference type="Proteomes" id="UP000664940"/>
    </source>
</evidence>
<keyword evidence="1" id="KW-0732">Signal</keyword>
<protein>
    <submittedName>
        <fullName evidence="2">Uncharacterized protein</fullName>
    </submittedName>
</protein>
<evidence type="ECO:0000313" key="2">
    <source>
        <dbReference type="EMBL" id="KAF6084415.1"/>
    </source>
</evidence>
<feature type="chain" id="PRO_5032883224" evidence="1">
    <location>
        <begin position="23"/>
        <end position="130"/>
    </location>
</feature>
<evidence type="ECO:0000256" key="1">
    <source>
        <dbReference type="SAM" id="SignalP"/>
    </source>
</evidence>
<accession>A0A834DI79</accession>